<protein>
    <recommendedName>
        <fullName evidence="9">Histidine kinase domain-containing protein</fullName>
    </recommendedName>
</protein>
<dbReference type="CDD" id="cd16917">
    <property type="entry name" value="HATPase_UhpB-NarQ-NarX-like"/>
    <property type="match status" value="1"/>
</dbReference>
<organism evidence="10 11">
    <name type="scientific">Sedimenticola selenatireducens</name>
    <dbReference type="NCBI Taxonomy" id="191960"/>
    <lineage>
        <taxon>Bacteria</taxon>
        <taxon>Pseudomonadati</taxon>
        <taxon>Pseudomonadota</taxon>
        <taxon>Gammaproteobacteria</taxon>
        <taxon>Chromatiales</taxon>
        <taxon>Sedimenticolaceae</taxon>
        <taxon>Sedimenticola</taxon>
    </lineage>
</organism>
<name>A0A2N6CSS0_9GAMM</name>
<dbReference type="InterPro" id="IPR000014">
    <property type="entry name" value="PAS"/>
</dbReference>
<dbReference type="Gene3D" id="3.30.565.10">
    <property type="entry name" value="Histidine kinase-like ATPase, C-terminal domain"/>
    <property type="match status" value="1"/>
</dbReference>
<reference evidence="10 11" key="1">
    <citation type="submission" date="2017-11" db="EMBL/GenBank/DDBJ databases">
        <title>Genome-resolved metagenomics identifies genetic mobility, metabolic interactions, and unexpected diversity in perchlorate-reducing communities.</title>
        <authorList>
            <person name="Barnum T.P."/>
            <person name="Figueroa I.A."/>
            <person name="Carlstrom C.I."/>
            <person name="Lucas L.N."/>
            <person name="Engelbrektson A.L."/>
            <person name="Coates J.D."/>
        </authorList>
    </citation>
    <scope>NUCLEOTIDE SEQUENCE [LARGE SCALE GENOMIC DNA]</scope>
    <source>
        <strain evidence="10">BM301</strain>
    </source>
</reference>
<dbReference type="GO" id="GO:0000155">
    <property type="term" value="F:phosphorelay sensor kinase activity"/>
    <property type="evidence" value="ECO:0007669"/>
    <property type="project" value="InterPro"/>
</dbReference>
<keyword evidence="2" id="KW-1003">Cell membrane</keyword>
<evidence type="ECO:0000256" key="4">
    <source>
        <dbReference type="ARBA" id="ARBA00022692"/>
    </source>
</evidence>
<dbReference type="InterPro" id="IPR005467">
    <property type="entry name" value="His_kinase_dom"/>
</dbReference>
<dbReference type="GO" id="GO:0005886">
    <property type="term" value="C:plasma membrane"/>
    <property type="evidence" value="ECO:0007669"/>
    <property type="project" value="UniProtKB-SubCell"/>
</dbReference>
<evidence type="ECO:0000259" key="9">
    <source>
        <dbReference type="PROSITE" id="PS50109"/>
    </source>
</evidence>
<evidence type="ECO:0000313" key="11">
    <source>
        <dbReference type="Proteomes" id="UP000235015"/>
    </source>
</evidence>
<dbReference type="InterPro" id="IPR050482">
    <property type="entry name" value="Sensor_HK_TwoCompSys"/>
</dbReference>
<dbReference type="Gene3D" id="3.30.450.20">
    <property type="entry name" value="PAS domain"/>
    <property type="match status" value="2"/>
</dbReference>
<accession>A0A2N6CSS0</accession>
<dbReference type="AlphaFoldDB" id="A0A2N6CSS0"/>
<sequence>MSVSELDTTCTIEAIVKIIGRAQRMKTGTDCAMREVAGVLKSRYPSCFIALQTDGASGFTVGHGIGQVILDKLSNRLDQFFEIMEDKSSVLEHRSNAPLVSQFNTVYGTRYFESLAVATVACPDYGNRIGMVGLLSRELEGFSLDDVRFLISVAELIALLLANRSLIHSSRCCEESIEIAKNEWEQTVDALPQLVFLLDANGKITRANRVVEDWNLSQVKRVGGRDCHAVLHPHCIEEDCELRLRLKTELAYLSMHRHAQWEYFDKPLSREIRVSLRYLATEDQLNSYRIESCAALVLTDITLERRARDLLRSNNSDLQQKLWETAALLRKINGELEQQIAEHVKDKAALKESESRYACLVDTTLTGIYILKDQVLVFCNRRFAEILGCSIEQLYGVRLTDLVRFSSDSSSQAQGADPLEEMSGATVVKVLHPDGRTIWLNQSTAKVVHKGQSAILGNVVDITELVVTQDRLEASKTELEALSIKFIDVQEQERKRVANDLHDGIGQTLSGIKMAVENVVREMERGRGTTTEKLRDLLVKVQMGIDEVRRISMNLRPATLDQLGIVATISWFCRECAAELPHMEIQKEVDVIEEHIGEEIKATIFRILQEAFNNIAKHSQAKSATVRLYLKNKLLRLSIEDDGKGMAMNNGVTPVYSLGLVSMRERAECTGGTLSIFSQIGKGTKVEVTWPANTE</sequence>
<dbReference type="InterPro" id="IPR011712">
    <property type="entry name" value="Sig_transdc_His_kin_sub3_dim/P"/>
</dbReference>
<dbReference type="NCBIfam" id="TIGR00229">
    <property type="entry name" value="sensory_box"/>
    <property type="match status" value="1"/>
</dbReference>
<keyword evidence="6" id="KW-1133">Transmembrane helix</keyword>
<keyword evidence="4" id="KW-0812">Transmembrane</keyword>
<evidence type="ECO:0000256" key="1">
    <source>
        <dbReference type="ARBA" id="ARBA00004651"/>
    </source>
</evidence>
<dbReference type="InterPro" id="IPR036890">
    <property type="entry name" value="HATPase_C_sf"/>
</dbReference>
<dbReference type="PROSITE" id="PS50109">
    <property type="entry name" value="HIS_KIN"/>
    <property type="match status" value="1"/>
</dbReference>
<proteinExistence type="predicted"/>
<dbReference type="Proteomes" id="UP000235015">
    <property type="component" value="Unassembled WGS sequence"/>
</dbReference>
<dbReference type="InterPro" id="IPR035965">
    <property type="entry name" value="PAS-like_dom_sf"/>
</dbReference>
<evidence type="ECO:0000256" key="3">
    <source>
        <dbReference type="ARBA" id="ARBA00022679"/>
    </source>
</evidence>
<dbReference type="Gene3D" id="1.20.5.1930">
    <property type="match status" value="1"/>
</dbReference>
<keyword evidence="7" id="KW-0902">Two-component regulatory system</keyword>
<comment type="subcellular location">
    <subcellularLocation>
        <location evidence="1">Cell membrane</location>
        <topology evidence="1">Multi-pass membrane protein</topology>
    </subcellularLocation>
</comment>
<evidence type="ECO:0000313" key="10">
    <source>
        <dbReference type="EMBL" id="PLX60158.1"/>
    </source>
</evidence>
<dbReference type="EMBL" id="PKUN01000027">
    <property type="protein sequence ID" value="PLX60158.1"/>
    <property type="molecule type" value="Genomic_DNA"/>
</dbReference>
<comment type="caution">
    <text evidence="10">The sequence shown here is derived from an EMBL/GenBank/DDBJ whole genome shotgun (WGS) entry which is preliminary data.</text>
</comment>
<dbReference type="Pfam" id="PF07730">
    <property type="entry name" value="HisKA_3"/>
    <property type="match status" value="1"/>
</dbReference>
<feature type="domain" description="Histidine kinase" evidence="9">
    <location>
        <begin position="604"/>
        <end position="694"/>
    </location>
</feature>
<evidence type="ECO:0000256" key="6">
    <source>
        <dbReference type="ARBA" id="ARBA00022989"/>
    </source>
</evidence>
<keyword evidence="8" id="KW-0472">Membrane</keyword>
<gene>
    <name evidence="10" type="ORF">C0630_16680</name>
</gene>
<dbReference type="GO" id="GO:0046983">
    <property type="term" value="F:protein dimerization activity"/>
    <property type="evidence" value="ECO:0007669"/>
    <property type="project" value="InterPro"/>
</dbReference>
<evidence type="ECO:0000256" key="7">
    <source>
        <dbReference type="ARBA" id="ARBA00023012"/>
    </source>
</evidence>
<evidence type="ECO:0000256" key="2">
    <source>
        <dbReference type="ARBA" id="ARBA00022475"/>
    </source>
</evidence>
<dbReference type="InterPro" id="IPR003594">
    <property type="entry name" value="HATPase_dom"/>
</dbReference>
<dbReference type="SUPFAM" id="SSF55874">
    <property type="entry name" value="ATPase domain of HSP90 chaperone/DNA topoisomerase II/histidine kinase"/>
    <property type="match status" value="1"/>
</dbReference>
<dbReference type="SMART" id="SM00387">
    <property type="entry name" value="HATPase_c"/>
    <property type="match status" value="1"/>
</dbReference>
<evidence type="ECO:0000256" key="5">
    <source>
        <dbReference type="ARBA" id="ARBA00022777"/>
    </source>
</evidence>
<keyword evidence="3" id="KW-0808">Transferase</keyword>
<dbReference type="Pfam" id="PF13426">
    <property type="entry name" value="PAS_9"/>
    <property type="match status" value="1"/>
</dbReference>
<dbReference type="SUPFAM" id="SSF55785">
    <property type="entry name" value="PYP-like sensor domain (PAS domain)"/>
    <property type="match status" value="2"/>
</dbReference>
<dbReference type="PANTHER" id="PTHR24421">
    <property type="entry name" value="NITRATE/NITRITE SENSOR PROTEIN NARX-RELATED"/>
    <property type="match status" value="1"/>
</dbReference>
<dbReference type="Pfam" id="PF02518">
    <property type="entry name" value="HATPase_c"/>
    <property type="match status" value="1"/>
</dbReference>
<dbReference type="PANTHER" id="PTHR24421:SF37">
    <property type="entry name" value="SENSOR HISTIDINE KINASE NARS"/>
    <property type="match status" value="1"/>
</dbReference>
<dbReference type="RefSeq" id="WP_273440665.1">
    <property type="nucleotide sequence ID" value="NZ_PKUN01000027.1"/>
</dbReference>
<dbReference type="SMART" id="SM00091">
    <property type="entry name" value="PAS"/>
    <property type="match status" value="2"/>
</dbReference>
<evidence type="ECO:0000256" key="8">
    <source>
        <dbReference type="ARBA" id="ARBA00023136"/>
    </source>
</evidence>
<keyword evidence="5" id="KW-0418">Kinase</keyword>